<comment type="cofactor">
    <cofactor evidence="2">
        <name>Mn(2+)</name>
        <dbReference type="ChEBI" id="CHEBI:29035"/>
    </cofactor>
</comment>
<evidence type="ECO:0000259" key="13">
    <source>
        <dbReference type="Pfam" id="PF01179"/>
    </source>
</evidence>
<evidence type="ECO:0000259" key="14">
    <source>
        <dbReference type="Pfam" id="PF02728"/>
    </source>
</evidence>
<comment type="similarity">
    <text evidence="4 12">Belongs to the copper/topaquinone oxidase family.</text>
</comment>
<dbReference type="SUPFAM" id="SSF49998">
    <property type="entry name" value="Amine oxidase catalytic domain"/>
    <property type="match status" value="1"/>
</dbReference>
<dbReference type="SUPFAM" id="SSF54416">
    <property type="entry name" value="Amine oxidase N-terminal region"/>
    <property type="match status" value="2"/>
</dbReference>
<keyword evidence="8 12" id="KW-0560">Oxidoreductase</keyword>
<comment type="subunit">
    <text evidence="5">Homodimer.</text>
</comment>
<dbReference type="NCBIfam" id="NF008559">
    <property type="entry name" value="PRK11504.1"/>
    <property type="match status" value="1"/>
</dbReference>
<dbReference type="Gene3D" id="2.70.98.20">
    <property type="entry name" value="Copper amine oxidase, catalytic domain"/>
    <property type="match status" value="1"/>
</dbReference>
<dbReference type="InterPro" id="IPR015798">
    <property type="entry name" value="Cu_amine_oxidase_C"/>
</dbReference>
<comment type="cofactor">
    <cofactor evidence="12">
        <name>Cu cation</name>
        <dbReference type="ChEBI" id="CHEBI:23378"/>
    </cofactor>
    <text evidence="12">Contains 1 topaquinone per subunit.</text>
</comment>
<reference evidence="17" key="1">
    <citation type="journal article" date="2019" name="Int. J. Syst. Evol. Microbiol.">
        <title>The Global Catalogue of Microorganisms (GCM) 10K type strain sequencing project: providing services to taxonomists for standard genome sequencing and annotation.</title>
        <authorList>
            <consortium name="The Broad Institute Genomics Platform"/>
            <consortium name="The Broad Institute Genome Sequencing Center for Infectious Disease"/>
            <person name="Wu L."/>
            <person name="Ma J."/>
        </authorList>
    </citation>
    <scope>NUCLEOTIDE SEQUENCE [LARGE SCALE GENOMIC DNA]</scope>
    <source>
        <strain evidence="17">JCM 18123</strain>
    </source>
</reference>
<comment type="PTM">
    <text evidence="12">Topaquinone (TPQ) is generated by copper-dependent autoxidation of a specific tyrosyl residue.</text>
</comment>
<keyword evidence="10" id="KW-0464">Manganese</keyword>
<keyword evidence="9 12" id="KW-0186">Copper</keyword>
<comment type="cofactor">
    <cofactor evidence="1">
        <name>Cu cation</name>
        <dbReference type="ChEBI" id="CHEBI:23378"/>
    </cofactor>
</comment>
<keyword evidence="7 12" id="KW-0801">TPQ</keyword>
<keyword evidence="17" id="KW-1185">Reference proteome</keyword>
<evidence type="ECO:0000256" key="7">
    <source>
        <dbReference type="ARBA" id="ARBA00022772"/>
    </source>
</evidence>
<dbReference type="PROSITE" id="PS01164">
    <property type="entry name" value="COPPER_AMINE_OXID_1"/>
    <property type="match status" value="1"/>
</dbReference>
<gene>
    <name evidence="16" type="ORF">GCM10023224_06650</name>
</gene>
<evidence type="ECO:0000313" key="17">
    <source>
        <dbReference type="Proteomes" id="UP001499993"/>
    </source>
</evidence>
<name>A0ABP9G6I7_9ACTN</name>
<accession>A0ABP9G6I7</accession>
<evidence type="ECO:0000259" key="15">
    <source>
        <dbReference type="Pfam" id="PF21994"/>
    </source>
</evidence>
<dbReference type="PANTHER" id="PTHR10638:SF86">
    <property type="entry name" value="COPPER AMINE OXIDASE 1-RELATED"/>
    <property type="match status" value="1"/>
</dbReference>
<feature type="domain" description="Copper amine oxidase N3-terminal" evidence="14">
    <location>
        <begin position="115"/>
        <end position="210"/>
    </location>
</feature>
<organism evidence="16 17">
    <name type="scientific">Streptomonospora halophila</name>
    <dbReference type="NCBI Taxonomy" id="427369"/>
    <lineage>
        <taxon>Bacteria</taxon>
        <taxon>Bacillati</taxon>
        <taxon>Actinomycetota</taxon>
        <taxon>Actinomycetes</taxon>
        <taxon>Streptosporangiales</taxon>
        <taxon>Nocardiopsidaceae</taxon>
        <taxon>Streptomonospora</taxon>
    </lineage>
</organism>
<evidence type="ECO:0000256" key="1">
    <source>
        <dbReference type="ARBA" id="ARBA00001935"/>
    </source>
</evidence>
<comment type="cofactor">
    <cofactor evidence="3">
        <name>Zn(2+)</name>
        <dbReference type="ChEBI" id="CHEBI:29105"/>
    </cofactor>
</comment>
<dbReference type="InterPro" id="IPR015802">
    <property type="entry name" value="Cu_amine_oxidase_N3"/>
</dbReference>
<dbReference type="PROSITE" id="PS01165">
    <property type="entry name" value="COPPER_AMINE_OXID_2"/>
    <property type="match status" value="1"/>
</dbReference>
<dbReference type="PANTHER" id="PTHR10638">
    <property type="entry name" value="COPPER AMINE OXIDASE"/>
    <property type="match status" value="1"/>
</dbReference>
<protein>
    <recommendedName>
        <fullName evidence="12">Amine oxidase</fullName>
        <ecNumber evidence="12">1.4.3.-</ecNumber>
    </recommendedName>
</protein>
<proteinExistence type="inferred from homology"/>
<comment type="caution">
    <text evidence="16">The sequence shown here is derived from an EMBL/GenBank/DDBJ whole genome shotgun (WGS) entry which is preliminary data.</text>
</comment>
<dbReference type="InterPro" id="IPR036460">
    <property type="entry name" value="Cu_amine_oxidase_C_sf"/>
</dbReference>
<feature type="domain" description="AGAO-like N2" evidence="15">
    <location>
        <begin position="25"/>
        <end position="101"/>
    </location>
</feature>
<dbReference type="InterPro" id="IPR016182">
    <property type="entry name" value="Cu_amine_oxidase_N-reg"/>
</dbReference>
<evidence type="ECO:0000256" key="2">
    <source>
        <dbReference type="ARBA" id="ARBA00001936"/>
    </source>
</evidence>
<dbReference type="InterPro" id="IPR000269">
    <property type="entry name" value="Cu_amine_oxidase"/>
</dbReference>
<evidence type="ECO:0000256" key="6">
    <source>
        <dbReference type="ARBA" id="ARBA00022723"/>
    </source>
</evidence>
<evidence type="ECO:0000256" key="3">
    <source>
        <dbReference type="ARBA" id="ARBA00001947"/>
    </source>
</evidence>
<evidence type="ECO:0000256" key="8">
    <source>
        <dbReference type="ARBA" id="ARBA00023002"/>
    </source>
</evidence>
<feature type="domain" description="Copper amine oxidase catalytic" evidence="13">
    <location>
        <begin position="239"/>
        <end position="640"/>
    </location>
</feature>
<evidence type="ECO:0000256" key="11">
    <source>
        <dbReference type="ARBA" id="ARBA00048032"/>
    </source>
</evidence>
<dbReference type="InterPro" id="IPR049947">
    <property type="entry name" value="Cu_Am_Ox_Cu-bd"/>
</dbReference>
<dbReference type="EMBL" id="BAABIK010000002">
    <property type="protein sequence ID" value="GAA4929753.1"/>
    <property type="molecule type" value="Genomic_DNA"/>
</dbReference>
<evidence type="ECO:0000256" key="9">
    <source>
        <dbReference type="ARBA" id="ARBA00023008"/>
    </source>
</evidence>
<dbReference type="EC" id="1.4.3.-" evidence="12"/>
<dbReference type="Pfam" id="PF02728">
    <property type="entry name" value="Cu_amine_oxidN3"/>
    <property type="match status" value="1"/>
</dbReference>
<evidence type="ECO:0000313" key="16">
    <source>
        <dbReference type="EMBL" id="GAA4929753.1"/>
    </source>
</evidence>
<evidence type="ECO:0000256" key="12">
    <source>
        <dbReference type="RuleBase" id="RU000672"/>
    </source>
</evidence>
<comment type="catalytic activity">
    <reaction evidence="11">
        <text>a primary methyl amine + O2 + H2O = an aldehyde + H2O2 + NH4(+)</text>
        <dbReference type="Rhea" id="RHEA:16153"/>
        <dbReference type="ChEBI" id="CHEBI:15377"/>
        <dbReference type="ChEBI" id="CHEBI:15379"/>
        <dbReference type="ChEBI" id="CHEBI:16240"/>
        <dbReference type="ChEBI" id="CHEBI:17478"/>
        <dbReference type="ChEBI" id="CHEBI:28938"/>
        <dbReference type="ChEBI" id="CHEBI:228804"/>
        <dbReference type="EC" id="1.4.3.21"/>
    </reaction>
</comment>
<sequence>MATDTTPTGAAPSSFGVTHPLDMLTAEEIAAAREVLVRGGLVGETTRFPRLLPIEPDKQTVLGHTPGSDDFDRSVLATLLDTATGRVSEAVVSVTAGAVTSWRDLPTAEPPYGQPPYLFEEYDRAAEIVKADPRWRAAMARRGITDTTHTFVTPLAPGFFPEEGGAGRRMMRSLTFHRRHAGDNPWAHPVEGVIAHVDLTSGTVVRLEDDGEAPAPVPWDDWDYTPEHTGPARTSLKPLEITQPEGPSFSVEGSRVRWEDWTLRIGFNAQEGLVLNRITFRDGGEDRPVVYRASVPEMVVPYGDPAPARYWISYFDAGEYSLGKNANSLKLGCDCLGEITYVDAVVADDRGEPMPIPHAVCMHEEDYGILWKHTEPGGPPQVRRSRRLVISYFATVGNYDYGFFWYFYLDGSIQMETKATGIVFVGAAEPGTENPHAPEIAPGIIGPVHQHIFCARLDMSVDGLQNSVEEENLVAVPTGPQNPHGNAFTYERTRLARESQAARDADSETGRRWYVTSAHRRNAVGRPTAYQLTPMPGPRLMAQPGSSAAERAGFARHHLWATAYDPAERFPAGDYPNQHAGDGLGRWTQADRELTDTDVVLWHTFGPTHIPRPEDWPVMPVDYSGFWLKPHGFLDANPALDLPDWSSRSRGGGGAHGECCE</sequence>
<evidence type="ECO:0000256" key="5">
    <source>
        <dbReference type="ARBA" id="ARBA00011738"/>
    </source>
</evidence>
<dbReference type="Pfam" id="PF21994">
    <property type="entry name" value="AGAO-like_N2"/>
    <property type="match status" value="1"/>
</dbReference>
<evidence type="ECO:0000256" key="10">
    <source>
        <dbReference type="ARBA" id="ARBA00023211"/>
    </source>
</evidence>
<dbReference type="Proteomes" id="UP001499993">
    <property type="component" value="Unassembled WGS sequence"/>
</dbReference>
<keyword evidence="6 12" id="KW-0479">Metal-binding</keyword>
<evidence type="ECO:0000256" key="4">
    <source>
        <dbReference type="ARBA" id="ARBA00007983"/>
    </source>
</evidence>
<dbReference type="InterPro" id="IPR054157">
    <property type="entry name" value="AGAO-like_N2"/>
</dbReference>
<dbReference type="InterPro" id="IPR049948">
    <property type="entry name" value="Cu_Am_ox_TPQ-bd"/>
</dbReference>
<dbReference type="Gene3D" id="3.10.450.40">
    <property type="match status" value="2"/>
</dbReference>
<dbReference type="Pfam" id="PF01179">
    <property type="entry name" value="Cu_amine_oxid"/>
    <property type="match status" value="1"/>
</dbReference>